<dbReference type="Pfam" id="PF00024">
    <property type="entry name" value="PAN_1"/>
    <property type="match status" value="1"/>
</dbReference>
<gene>
    <name evidence="5" type="ORF">PACLA_8A055231</name>
</gene>
<name>A0A7D9HTS3_PARCT</name>
<dbReference type="InterPro" id="IPR036056">
    <property type="entry name" value="Fibrinogen-like_C"/>
</dbReference>
<dbReference type="InterPro" id="IPR003609">
    <property type="entry name" value="Pan_app"/>
</dbReference>
<sequence length="342" mass="38566">MYYCIMTVCSSIALLVILVNAICHAEACDRTESGVIFRDALKGRRLKNNLLRTVTTLSVVECSLECLRESCCQSVNFGKDFNIMMEHDCELNEAKASTSPGDITRNDSYIYYEIMDTGNGVRAETCGKGLGSSKDFPGKSCKDIKEHTNTTITKEYWIKPIPTAKPFLAYCEMELHEGGWTLVYRYTFTNYTHFYISNNSVNLRPNWPAPKANVDISTVPPCKDTFGAIQFHLWQYIGREFFVRSNINDWYICKPNAGSLVGKTNGTISCQHVRNIVGNCAETILPDEIVWEGSGPVLKGFRSIYRFDGSTTKWFPTHNSCKASIKNHKKGVPNPYGQIFIK</sequence>
<dbReference type="PROSITE" id="PS50948">
    <property type="entry name" value="PAN"/>
    <property type="match status" value="1"/>
</dbReference>
<evidence type="ECO:0000256" key="4">
    <source>
        <dbReference type="ARBA" id="ARBA00023157"/>
    </source>
</evidence>
<dbReference type="Pfam" id="PF00147">
    <property type="entry name" value="Fibrinogen_C"/>
    <property type="match status" value="1"/>
</dbReference>
<keyword evidence="1" id="KW-0479">Metal-binding</keyword>
<comment type="caution">
    <text evidence="5">The sequence shown here is derived from an EMBL/GenBank/DDBJ whole genome shotgun (WGS) entry which is preliminary data.</text>
</comment>
<dbReference type="OrthoDB" id="10394756at2759"/>
<dbReference type="Gene3D" id="3.90.215.10">
    <property type="entry name" value="Gamma Fibrinogen, chain A, domain 1"/>
    <property type="match status" value="1"/>
</dbReference>
<dbReference type="InterPro" id="IPR002181">
    <property type="entry name" value="Fibrinogen_a/b/g_C_dom"/>
</dbReference>
<dbReference type="InterPro" id="IPR014716">
    <property type="entry name" value="Fibrinogen_a/b/g_C_1"/>
</dbReference>
<dbReference type="SUPFAM" id="SSF56496">
    <property type="entry name" value="Fibrinogen C-terminal domain-like"/>
    <property type="match status" value="1"/>
</dbReference>
<keyword evidence="4" id="KW-1015">Disulfide bond</keyword>
<dbReference type="GO" id="GO:0070492">
    <property type="term" value="F:oligosaccharide binding"/>
    <property type="evidence" value="ECO:0007669"/>
    <property type="project" value="TreeGrafter"/>
</dbReference>
<dbReference type="PANTHER" id="PTHR16146">
    <property type="entry name" value="INTELECTIN"/>
    <property type="match status" value="1"/>
</dbReference>
<dbReference type="EMBL" id="CACRXK020001915">
    <property type="protein sequence ID" value="CAB3991777.1"/>
    <property type="molecule type" value="Genomic_DNA"/>
</dbReference>
<evidence type="ECO:0000256" key="3">
    <source>
        <dbReference type="ARBA" id="ARBA00022837"/>
    </source>
</evidence>
<accession>A0A7D9HTS3</accession>
<dbReference type="Proteomes" id="UP001152795">
    <property type="component" value="Unassembled WGS sequence"/>
</dbReference>
<proteinExistence type="predicted"/>
<dbReference type="NCBIfam" id="NF040941">
    <property type="entry name" value="GGGWT_bact"/>
    <property type="match status" value="1"/>
</dbReference>
<evidence type="ECO:0000313" key="5">
    <source>
        <dbReference type="EMBL" id="CAB3991777.1"/>
    </source>
</evidence>
<keyword evidence="3" id="KW-0106">Calcium</keyword>
<protein>
    <submittedName>
        <fullName evidence="5">Uncharacterized protein</fullName>
    </submittedName>
</protein>
<dbReference type="PANTHER" id="PTHR16146:SF46">
    <property type="entry name" value="INTELECTIN-1A-RELATED"/>
    <property type="match status" value="1"/>
</dbReference>
<dbReference type="GO" id="GO:0005615">
    <property type="term" value="C:extracellular space"/>
    <property type="evidence" value="ECO:0007669"/>
    <property type="project" value="TreeGrafter"/>
</dbReference>
<keyword evidence="6" id="KW-1185">Reference proteome</keyword>
<organism evidence="5 6">
    <name type="scientific">Paramuricea clavata</name>
    <name type="common">Red gorgonian</name>
    <name type="synonym">Violescent sea-whip</name>
    <dbReference type="NCBI Taxonomy" id="317549"/>
    <lineage>
        <taxon>Eukaryota</taxon>
        <taxon>Metazoa</taxon>
        <taxon>Cnidaria</taxon>
        <taxon>Anthozoa</taxon>
        <taxon>Octocorallia</taxon>
        <taxon>Malacalcyonacea</taxon>
        <taxon>Plexauridae</taxon>
        <taxon>Paramuricea</taxon>
    </lineage>
</organism>
<keyword evidence="2" id="KW-0430">Lectin</keyword>
<evidence type="ECO:0000256" key="2">
    <source>
        <dbReference type="ARBA" id="ARBA00022734"/>
    </source>
</evidence>
<dbReference type="AlphaFoldDB" id="A0A7D9HTS3"/>
<evidence type="ECO:0000313" key="6">
    <source>
        <dbReference type="Proteomes" id="UP001152795"/>
    </source>
</evidence>
<dbReference type="GO" id="GO:0046872">
    <property type="term" value="F:metal ion binding"/>
    <property type="evidence" value="ECO:0007669"/>
    <property type="project" value="UniProtKB-KW"/>
</dbReference>
<dbReference type="Gene3D" id="3.50.4.10">
    <property type="entry name" value="Hepatocyte Growth Factor"/>
    <property type="match status" value="1"/>
</dbReference>
<dbReference type="SUPFAM" id="SSF57414">
    <property type="entry name" value="Hairpin loop containing domain-like"/>
    <property type="match status" value="1"/>
</dbReference>
<evidence type="ECO:0000256" key="1">
    <source>
        <dbReference type="ARBA" id="ARBA00022723"/>
    </source>
</evidence>
<reference evidence="5" key="1">
    <citation type="submission" date="2020-04" db="EMBL/GenBank/DDBJ databases">
        <authorList>
            <person name="Alioto T."/>
            <person name="Alioto T."/>
            <person name="Gomez Garrido J."/>
        </authorList>
    </citation>
    <scope>NUCLEOTIDE SEQUENCE</scope>
    <source>
        <strain evidence="5">A484AB</strain>
    </source>
</reference>